<keyword evidence="4" id="KW-0418">Kinase</keyword>
<evidence type="ECO:0000256" key="5">
    <source>
        <dbReference type="ARBA" id="ARBA00022840"/>
    </source>
</evidence>
<dbReference type="GO" id="GO:0005524">
    <property type="term" value="F:ATP binding"/>
    <property type="evidence" value="ECO:0007669"/>
    <property type="project" value="UniProtKB-KW"/>
</dbReference>
<feature type="domain" description="Protein kinase" evidence="6">
    <location>
        <begin position="1"/>
        <end position="120"/>
    </location>
</feature>
<evidence type="ECO:0000313" key="7">
    <source>
        <dbReference type="EMBL" id="RHZ74585.1"/>
    </source>
</evidence>
<name>A0A397IFP8_9GLOM</name>
<evidence type="ECO:0000256" key="4">
    <source>
        <dbReference type="ARBA" id="ARBA00022777"/>
    </source>
</evidence>
<keyword evidence="5" id="KW-0067">ATP-binding</keyword>
<accession>A0A397IFP8</accession>
<dbReference type="OrthoDB" id="2213591at2759"/>
<dbReference type="STRING" id="1348612.A0A397IFP8"/>
<dbReference type="Proteomes" id="UP000266861">
    <property type="component" value="Unassembled WGS sequence"/>
</dbReference>
<organism evidence="7 8">
    <name type="scientific">Diversispora epigaea</name>
    <dbReference type="NCBI Taxonomy" id="1348612"/>
    <lineage>
        <taxon>Eukaryota</taxon>
        <taxon>Fungi</taxon>
        <taxon>Fungi incertae sedis</taxon>
        <taxon>Mucoromycota</taxon>
        <taxon>Glomeromycotina</taxon>
        <taxon>Glomeromycetes</taxon>
        <taxon>Diversisporales</taxon>
        <taxon>Diversisporaceae</taxon>
        <taxon>Diversispora</taxon>
    </lineage>
</organism>
<dbReference type="GO" id="GO:0006955">
    <property type="term" value="P:immune response"/>
    <property type="evidence" value="ECO:0007669"/>
    <property type="project" value="TreeGrafter"/>
</dbReference>
<dbReference type="EMBL" id="PQFF01000205">
    <property type="protein sequence ID" value="RHZ74585.1"/>
    <property type="molecule type" value="Genomic_DNA"/>
</dbReference>
<evidence type="ECO:0000313" key="8">
    <source>
        <dbReference type="Proteomes" id="UP000266861"/>
    </source>
</evidence>
<dbReference type="InterPro" id="IPR001245">
    <property type="entry name" value="Ser-Thr/Tyr_kinase_cat_dom"/>
</dbReference>
<proteinExistence type="predicted"/>
<dbReference type="InterPro" id="IPR000719">
    <property type="entry name" value="Prot_kinase_dom"/>
</dbReference>
<evidence type="ECO:0000256" key="1">
    <source>
        <dbReference type="ARBA" id="ARBA00022527"/>
    </source>
</evidence>
<dbReference type="PANTHER" id="PTHR46716:SF1">
    <property type="entry name" value="MITOGEN-ACTIVATED PROTEIN KINASE KINASE KINASE 7"/>
    <property type="match status" value="1"/>
</dbReference>
<keyword evidence="3" id="KW-0547">Nucleotide-binding</keyword>
<dbReference type="InterPro" id="IPR011009">
    <property type="entry name" value="Kinase-like_dom_sf"/>
</dbReference>
<protein>
    <recommendedName>
        <fullName evidence="6">Protein kinase domain-containing protein</fullName>
    </recommendedName>
</protein>
<dbReference type="PROSITE" id="PS50011">
    <property type="entry name" value="PROTEIN_KINASE_DOM"/>
    <property type="match status" value="1"/>
</dbReference>
<dbReference type="PANTHER" id="PTHR46716">
    <property type="entry name" value="MITOGEN-ACTIVATED PROTEIN KINASE KINASE KINASE 7"/>
    <property type="match status" value="1"/>
</dbReference>
<evidence type="ECO:0000259" key="6">
    <source>
        <dbReference type="PROSITE" id="PS50011"/>
    </source>
</evidence>
<sequence length="193" mass="22413">MWRISDLGLGGPVNKQLDSIYGNLPYIAPELFCKKAYTIESDVYSLGIIMWEVITGETPFSDHKFNSNSDFALAIVDGYRPKIYKYIPYDYATLMKQCWNANPNNRPDANKIWDKMRSLIKLLYNEMDNSNSLKSNLAKDKSYEKIQTSKVYTFNISARPRNATEEEQLAYETKQFDLEIPEEFEQLSLNDDN</sequence>
<keyword evidence="8" id="KW-1185">Reference proteome</keyword>
<dbReference type="SUPFAM" id="SSF56112">
    <property type="entry name" value="Protein kinase-like (PK-like)"/>
    <property type="match status" value="1"/>
</dbReference>
<dbReference type="Gene3D" id="1.10.510.10">
    <property type="entry name" value="Transferase(Phosphotransferase) domain 1"/>
    <property type="match status" value="1"/>
</dbReference>
<dbReference type="Pfam" id="PF07714">
    <property type="entry name" value="PK_Tyr_Ser-Thr"/>
    <property type="match status" value="1"/>
</dbReference>
<keyword evidence="1" id="KW-0723">Serine/threonine-protein kinase</keyword>
<dbReference type="AlphaFoldDB" id="A0A397IFP8"/>
<gene>
    <name evidence="7" type="ORF">Glove_220g14</name>
</gene>
<reference evidence="7 8" key="1">
    <citation type="submission" date="2018-08" db="EMBL/GenBank/DDBJ databases">
        <title>Genome and evolution of the arbuscular mycorrhizal fungus Diversispora epigaea (formerly Glomus versiforme) and its bacterial endosymbionts.</title>
        <authorList>
            <person name="Sun X."/>
            <person name="Fei Z."/>
            <person name="Harrison M."/>
        </authorList>
    </citation>
    <scope>NUCLEOTIDE SEQUENCE [LARGE SCALE GENOMIC DNA]</scope>
    <source>
        <strain evidence="7 8">IT104</strain>
    </source>
</reference>
<evidence type="ECO:0000256" key="3">
    <source>
        <dbReference type="ARBA" id="ARBA00022741"/>
    </source>
</evidence>
<dbReference type="GO" id="GO:0004709">
    <property type="term" value="F:MAP kinase kinase kinase activity"/>
    <property type="evidence" value="ECO:0007669"/>
    <property type="project" value="TreeGrafter"/>
</dbReference>
<keyword evidence="2" id="KW-0808">Transferase</keyword>
<evidence type="ECO:0000256" key="2">
    <source>
        <dbReference type="ARBA" id="ARBA00022679"/>
    </source>
</evidence>
<dbReference type="GO" id="GO:0007254">
    <property type="term" value="P:JNK cascade"/>
    <property type="evidence" value="ECO:0007669"/>
    <property type="project" value="TreeGrafter"/>
</dbReference>
<comment type="caution">
    <text evidence="7">The sequence shown here is derived from an EMBL/GenBank/DDBJ whole genome shotgun (WGS) entry which is preliminary data.</text>
</comment>